<reference evidence="3 4" key="1">
    <citation type="journal article" date="2016" name="Sci. Rep.">
        <title>Peltaster fructicola genome reveals evolution from an invasive phytopathogen to an ectophytic parasite.</title>
        <authorList>
            <person name="Xu C."/>
            <person name="Chen H."/>
            <person name="Gleason M.L."/>
            <person name="Xu J.R."/>
            <person name="Liu H."/>
            <person name="Zhang R."/>
            <person name="Sun G."/>
        </authorList>
    </citation>
    <scope>NUCLEOTIDE SEQUENCE [LARGE SCALE GENOMIC DNA]</scope>
    <source>
        <strain evidence="3 4">LNHT1506</strain>
    </source>
</reference>
<feature type="compositionally biased region" description="Acidic residues" evidence="1">
    <location>
        <begin position="331"/>
        <end position="341"/>
    </location>
</feature>
<dbReference type="SUPFAM" id="SSF58022">
    <property type="entry name" value="XRCC4, C-terminal oligomerization domain"/>
    <property type="match status" value="1"/>
</dbReference>
<accession>A0A6H0Y494</accession>
<dbReference type="PANTHER" id="PTHR42067:SF1">
    <property type="entry name" value="MITOTIC APPARATUS PROTEIN P62"/>
    <property type="match status" value="1"/>
</dbReference>
<evidence type="ECO:0000256" key="1">
    <source>
        <dbReference type="SAM" id="MobiDB-lite"/>
    </source>
</evidence>
<dbReference type="InterPro" id="IPR053962">
    <property type="entry name" value="XRCC4_CC"/>
</dbReference>
<evidence type="ECO:0000259" key="2">
    <source>
        <dbReference type="Pfam" id="PF21924"/>
    </source>
</evidence>
<feature type="compositionally biased region" description="Acidic residues" evidence="1">
    <location>
        <begin position="254"/>
        <end position="279"/>
    </location>
</feature>
<dbReference type="OrthoDB" id="8064436at2759"/>
<dbReference type="InterPro" id="IPR014751">
    <property type="entry name" value="XRCC4-like_C"/>
</dbReference>
<evidence type="ECO:0000313" key="3">
    <source>
        <dbReference type="EMBL" id="QIX01669.1"/>
    </source>
</evidence>
<organism evidence="3 4">
    <name type="scientific">Peltaster fructicola</name>
    <dbReference type="NCBI Taxonomy" id="286661"/>
    <lineage>
        <taxon>Eukaryota</taxon>
        <taxon>Fungi</taxon>
        <taxon>Dikarya</taxon>
        <taxon>Ascomycota</taxon>
        <taxon>Pezizomycotina</taxon>
        <taxon>Dothideomycetes</taxon>
        <taxon>Dothideomycetes incertae sedis</taxon>
        <taxon>Peltaster</taxon>
    </lineage>
</organism>
<dbReference type="Gene3D" id="1.20.5.370">
    <property type="match status" value="1"/>
</dbReference>
<name>A0A6H0Y494_9PEZI</name>
<feature type="domain" description="XRCC4 coiled-coil" evidence="2">
    <location>
        <begin position="164"/>
        <end position="208"/>
    </location>
</feature>
<feature type="compositionally biased region" description="Polar residues" evidence="1">
    <location>
        <begin position="310"/>
        <end position="329"/>
    </location>
</feature>
<evidence type="ECO:0000313" key="4">
    <source>
        <dbReference type="Proteomes" id="UP000503462"/>
    </source>
</evidence>
<feature type="compositionally biased region" description="Basic and acidic residues" evidence="1">
    <location>
        <begin position="215"/>
        <end position="227"/>
    </location>
</feature>
<dbReference type="AlphaFoldDB" id="A0A6H0Y494"/>
<feature type="compositionally biased region" description="Low complexity" evidence="1">
    <location>
        <begin position="284"/>
        <end position="294"/>
    </location>
</feature>
<dbReference type="Pfam" id="PF21924">
    <property type="entry name" value="XRCC4_CC"/>
    <property type="match status" value="1"/>
</dbReference>
<keyword evidence="4" id="KW-1185">Reference proteome</keyword>
<dbReference type="Proteomes" id="UP000503462">
    <property type="component" value="Chromosome 5"/>
</dbReference>
<gene>
    <name evidence="3" type="ORF">AMS68_007186</name>
</gene>
<sequence>MASQTVRILRVKRADDASQHLLVHITPTNVKKALDVKLVATEHEHVYHGEIRSTQINALRSEHFDGDGDELRDIIRFIFLQTRPALSTPGNLKGLETVASRNKDSFVITIRKNIGGITQRVASVSLAQDDEREEILPFDWVDTAVQISEQQWKDLEATQTTLDAQQKEIDSLKSQLEEFIKVKKEHEDDMLQKFAVLLNTKKRRIRELRQRLERAGADNDDDAHMADVPDAEQQAKPSTSRGSKRKAPQTQSDVDMEEAEGEETPQETEDEDGGTDVDVDDRQSTQSSRTARSQTVKHGHTAEVLPAQELLSQSHSQRASASVAPQSSMPDPEDDETDDEL</sequence>
<dbReference type="EMBL" id="CP051143">
    <property type="protein sequence ID" value="QIX01669.1"/>
    <property type="molecule type" value="Genomic_DNA"/>
</dbReference>
<proteinExistence type="predicted"/>
<feature type="region of interest" description="Disordered" evidence="1">
    <location>
        <begin position="215"/>
        <end position="341"/>
    </location>
</feature>
<protein>
    <recommendedName>
        <fullName evidence="2">XRCC4 coiled-coil domain-containing protein</fullName>
    </recommendedName>
</protein>
<dbReference type="PANTHER" id="PTHR42067">
    <property type="entry name" value="YALI0C15378P"/>
    <property type="match status" value="1"/>
</dbReference>